<comment type="caution">
    <text evidence="1">The sequence shown here is derived from an EMBL/GenBank/DDBJ whole genome shotgun (WGS) entry which is preliminary data.</text>
</comment>
<evidence type="ECO:0000313" key="1">
    <source>
        <dbReference type="EMBL" id="KAJ9650304.1"/>
    </source>
</evidence>
<proteinExistence type="predicted"/>
<dbReference type="Proteomes" id="UP001172386">
    <property type="component" value="Unassembled WGS sequence"/>
</dbReference>
<dbReference type="EMBL" id="JAPDRQ010000358">
    <property type="protein sequence ID" value="KAJ9650304.1"/>
    <property type="molecule type" value="Genomic_DNA"/>
</dbReference>
<gene>
    <name evidence="1" type="ORF">H2198_010383</name>
</gene>
<evidence type="ECO:0000313" key="2">
    <source>
        <dbReference type="Proteomes" id="UP001172386"/>
    </source>
</evidence>
<accession>A0ACC2ZRX7</accession>
<organism evidence="1 2">
    <name type="scientific">Neophaeococcomyces mojaviensis</name>
    <dbReference type="NCBI Taxonomy" id="3383035"/>
    <lineage>
        <taxon>Eukaryota</taxon>
        <taxon>Fungi</taxon>
        <taxon>Dikarya</taxon>
        <taxon>Ascomycota</taxon>
        <taxon>Pezizomycotina</taxon>
        <taxon>Eurotiomycetes</taxon>
        <taxon>Chaetothyriomycetidae</taxon>
        <taxon>Chaetothyriales</taxon>
        <taxon>Chaetothyriales incertae sedis</taxon>
        <taxon>Neophaeococcomyces</taxon>
    </lineage>
</organism>
<protein>
    <submittedName>
        <fullName evidence="1">Uncharacterized protein</fullName>
    </submittedName>
</protein>
<name>A0ACC2ZRX7_9EURO</name>
<keyword evidence="2" id="KW-1185">Reference proteome</keyword>
<sequence length="498" mass="54596">MVDLHKPADFPIVPGDSLKDDIEPSSAHLGIRYNWTPKNGFDDYRGNLKKSANSYGLSYEQGNSHHEYVGWLSEESDQKSQLTLFYDSSKSAFVLERLAASFDFNLKSSSSLLEDQMKRHARIERPKDVVEVDAVHGEQDDLFHDPDEEAPEDTNPFDYRHYLAEAKENVEKASHHTVGGRTPVPGARTPMSGLSSPLPSATNRFLSTTPQFAPTEIRSSERKAEGLPQSRRKVAISTKSKAMKKAQAPSSKSRTVASLKQPKPLSSETVMDSDDDDSDGVSAHSPAPQTQPPKVKASKTHTRNISSPHITINEGGLEIDEGSPPTELRRRVKVDPDVFRSETGTPSFNRPSTSARDEDIEMHEASDAEEEDENAKYLLPASDEESQDGDVEDLVLDEPEPEPEPEPLPAPRAKRRQSSTTSKKRVGKLQPQAQPQSPPVIDDEEDDGGLAAELEAALEREAQMQAGGGGDEDDEGGVGLGIGINARVEEESDISEEE</sequence>
<reference evidence="1" key="1">
    <citation type="submission" date="2022-10" db="EMBL/GenBank/DDBJ databases">
        <title>Culturing micro-colonial fungi from biological soil crusts in the Mojave desert and describing Neophaeococcomyces mojavensis, and introducing the new genera and species Taxawa tesnikishii.</title>
        <authorList>
            <person name="Kurbessoian T."/>
            <person name="Stajich J.E."/>
        </authorList>
    </citation>
    <scope>NUCLEOTIDE SEQUENCE</scope>
    <source>
        <strain evidence="1">JES_112</strain>
    </source>
</reference>